<dbReference type="RefSeq" id="WP_071614533.1">
    <property type="nucleotide sequence ID" value="NZ_CP015756.1"/>
</dbReference>
<dbReference type="STRING" id="1552.A7L45_20355"/>
<dbReference type="EMBL" id="CP015756">
    <property type="protein sequence ID" value="APC42241.1"/>
    <property type="molecule type" value="Genomic_DNA"/>
</dbReference>
<dbReference type="AlphaFoldDB" id="A0A1J0GLR0"/>
<sequence length="93" mass="10568">MYHLKNFSEVEVNNLLEKILEKYDDICKCEKCKLDIKAIALNSLTTKYTVSEKGELYTSALAEINKQETIDVTTAITKAIEIVSTNPKHLVDF</sequence>
<gene>
    <name evidence="1" type="ORF">A7L45_20355</name>
</gene>
<dbReference type="KEGG" id="ceu:A7L45_20355"/>
<organism evidence="1 2">
    <name type="scientific">Clostridium estertheticum subsp. estertheticum</name>
    <dbReference type="NCBI Taxonomy" id="1552"/>
    <lineage>
        <taxon>Bacteria</taxon>
        <taxon>Bacillati</taxon>
        <taxon>Bacillota</taxon>
        <taxon>Clostridia</taxon>
        <taxon>Eubacteriales</taxon>
        <taxon>Clostridiaceae</taxon>
        <taxon>Clostridium</taxon>
    </lineage>
</organism>
<evidence type="ECO:0000313" key="1">
    <source>
        <dbReference type="EMBL" id="APC42241.1"/>
    </source>
</evidence>
<reference evidence="2" key="1">
    <citation type="journal article" date="2016" name="Front. Microbiol.">
        <title>Complete Genome Sequence of Clostridium estertheticum DSM 8809, a Microbe Identified in Spoiled Vacuum Packed Beef.</title>
        <authorList>
            <person name="Yu Z."/>
            <person name="Gunn L."/>
            <person name="Brennan E."/>
            <person name="Reid R."/>
            <person name="Wall P.G."/>
            <person name="Gaora O.P."/>
            <person name="Hurley D."/>
            <person name="Bolton D."/>
            <person name="Fanning S."/>
        </authorList>
    </citation>
    <scope>NUCLEOTIDE SEQUENCE [LARGE SCALE GENOMIC DNA]</scope>
    <source>
        <strain evidence="2">DSM 8809</strain>
    </source>
</reference>
<name>A0A1J0GLR0_9CLOT</name>
<protein>
    <submittedName>
        <fullName evidence="1">Competence protein ComF</fullName>
    </submittedName>
</protein>
<evidence type="ECO:0000313" key="2">
    <source>
        <dbReference type="Proteomes" id="UP000182569"/>
    </source>
</evidence>
<dbReference type="InterPro" id="IPR019657">
    <property type="entry name" value="ComFB"/>
</dbReference>
<dbReference type="Proteomes" id="UP000182569">
    <property type="component" value="Chromosome"/>
</dbReference>
<accession>A0A1J0GLR0</accession>
<proteinExistence type="predicted"/>
<dbReference type="OrthoDB" id="5616024at2"/>
<keyword evidence="2" id="KW-1185">Reference proteome</keyword>
<dbReference type="Pfam" id="PF10719">
    <property type="entry name" value="ComFB"/>
    <property type="match status" value="1"/>
</dbReference>